<dbReference type="InterPro" id="IPR009755">
    <property type="entry name" value="RMC1_C"/>
</dbReference>
<dbReference type="Proteomes" id="UP001367676">
    <property type="component" value="Unassembled WGS sequence"/>
</dbReference>
<comment type="caution">
    <text evidence="3">The sequence shown here is derived from an EMBL/GenBank/DDBJ whole genome shotgun (WGS) entry which is preliminary data.</text>
</comment>
<dbReference type="GO" id="GO:0005765">
    <property type="term" value="C:lysosomal membrane"/>
    <property type="evidence" value="ECO:0007669"/>
    <property type="project" value="TreeGrafter"/>
</dbReference>
<keyword evidence="4" id="KW-1185">Reference proteome</keyword>
<accession>A0AAN9TC24</accession>
<organism evidence="3 4">
    <name type="scientific">Parthenolecanium corni</name>
    <dbReference type="NCBI Taxonomy" id="536013"/>
    <lineage>
        <taxon>Eukaryota</taxon>
        <taxon>Metazoa</taxon>
        <taxon>Ecdysozoa</taxon>
        <taxon>Arthropoda</taxon>
        <taxon>Hexapoda</taxon>
        <taxon>Insecta</taxon>
        <taxon>Pterygota</taxon>
        <taxon>Neoptera</taxon>
        <taxon>Paraneoptera</taxon>
        <taxon>Hemiptera</taxon>
        <taxon>Sternorrhyncha</taxon>
        <taxon>Coccoidea</taxon>
        <taxon>Coccidae</taxon>
        <taxon>Parthenolecanium</taxon>
    </lineage>
</organism>
<dbReference type="InterPro" id="IPR036322">
    <property type="entry name" value="WD40_repeat_dom_sf"/>
</dbReference>
<evidence type="ECO:0000259" key="2">
    <source>
        <dbReference type="Pfam" id="PF21029"/>
    </source>
</evidence>
<dbReference type="SUPFAM" id="SSF50978">
    <property type="entry name" value="WD40 repeat-like"/>
    <property type="match status" value="1"/>
</dbReference>
<dbReference type="GO" id="GO:0010506">
    <property type="term" value="P:regulation of autophagy"/>
    <property type="evidence" value="ECO:0007669"/>
    <property type="project" value="InterPro"/>
</dbReference>
<evidence type="ECO:0000313" key="3">
    <source>
        <dbReference type="EMBL" id="KAK7582636.1"/>
    </source>
</evidence>
<evidence type="ECO:0000313" key="4">
    <source>
        <dbReference type="Proteomes" id="UP001367676"/>
    </source>
</evidence>
<dbReference type="InterPro" id="IPR049040">
    <property type="entry name" value="RMC1_N"/>
</dbReference>
<dbReference type="InterPro" id="IPR040371">
    <property type="entry name" value="RMC1"/>
</dbReference>
<dbReference type="Pfam" id="PF07035">
    <property type="entry name" value="RMC1_C"/>
    <property type="match status" value="1"/>
</dbReference>
<sequence length="640" mass="73633">MNSCLSLSENPLRFEPLRKMTTIFYDDKSNEIFTIIHTDVMQVIVENTNLRKKNVYTVKHKRHVISLKFSPDQRILAVQHDKNSIEFMSFVDGIQSSSFTQFAKASNSELLGFVWVSGIEVLFVTNVSLELYQVEYDKKSLKYLKNVSMNISWFLHLPKKNFILLCTGPNGIHLQPYYIQDTNFNKLPRLELDSTHFQKQGKPCTILERDVTLTSCYNQTRVLIFQHSQNGALPGTDIAVYTVSKNIPAKKTHVLKLSLCGRFALNIVDDLIVVHHQISKTSFIFDIGLVIREEDSVTILTPIIDAMPIKIPSDIECELYSPHWVTFQPNIIIDVGIGAFWYLNIDLSNFLTHIEDKCLLVDFLLQRTNGKIYLVKLLNGVMLSENKNLEEIAQLFNRLNLVYKDKLELERQSQVGLPVSSSITIQVYKPLTDMKIAFNQLDMYSNVFTGVADYTYKSSSQKNKKFFTWILLEYIRSLTDYNIPVQHCIHELLINTLVLNKDFQQLHQILQYHVIADSKPLACLLLSLENVYPPAHQLALDMLHRITNATEEITEVLLSKKLVISALRYSDAYGTEGEISYRKYLDIADSVGDPNVFYSVFVEFEKRDQSNSKGISQFSSGGRCDVYVQRFFDRYRKIAV</sequence>
<protein>
    <recommendedName>
        <fullName evidence="5">Mic1 domain-containing protein</fullName>
    </recommendedName>
</protein>
<evidence type="ECO:0008006" key="5">
    <source>
        <dbReference type="Google" id="ProtNLM"/>
    </source>
</evidence>
<dbReference type="PANTHER" id="PTHR12897">
    <property type="entry name" value="COLON CANCER-ASSOCIATED PROTEIN MIC1"/>
    <property type="match status" value="1"/>
</dbReference>
<reference evidence="3 4" key="1">
    <citation type="submission" date="2024-03" db="EMBL/GenBank/DDBJ databases">
        <title>Adaptation during the transition from Ophiocordyceps entomopathogen to insect associate is accompanied by gene loss and intensified selection.</title>
        <authorList>
            <person name="Ward C.M."/>
            <person name="Onetto C.A."/>
            <person name="Borneman A.R."/>
        </authorList>
    </citation>
    <scope>NUCLEOTIDE SEQUENCE [LARGE SCALE GENOMIC DNA]</scope>
    <source>
        <strain evidence="3">AWRI1</strain>
        <tissue evidence="3">Single Adult Female</tissue>
    </source>
</reference>
<feature type="domain" description="Regulator of MON1-CCZ1 complex N-terminal" evidence="2">
    <location>
        <begin position="23"/>
        <end position="141"/>
    </location>
</feature>
<evidence type="ECO:0000259" key="1">
    <source>
        <dbReference type="Pfam" id="PF07035"/>
    </source>
</evidence>
<dbReference type="EMBL" id="JBBCAQ010000033">
    <property type="protein sequence ID" value="KAK7582636.1"/>
    <property type="molecule type" value="Genomic_DNA"/>
</dbReference>
<name>A0AAN9TC24_9HEMI</name>
<dbReference type="GO" id="GO:0035658">
    <property type="term" value="C:Mon1-Ccz1 complex"/>
    <property type="evidence" value="ECO:0007669"/>
    <property type="project" value="InterPro"/>
</dbReference>
<feature type="domain" description="Mic1" evidence="1">
    <location>
        <begin position="367"/>
        <end position="618"/>
    </location>
</feature>
<dbReference type="PANTHER" id="PTHR12897:SF4">
    <property type="entry name" value="REGULATOR OF MON1-CCZ1 COMPLEX"/>
    <property type="match status" value="1"/>
</dbReference>
<proteinExistence type="predicted"/>
<dbReference type="GO" id="GO:0031902">
    <property type="term" value="C:late endosome membrane"/>
    <property type="evidence" value="ECO:0007669"/>
    <property type="project" value="TreeGrafter"/>
</dbReference>
<dbReference type="Pfam" id="PF21029">
    <property type="entry name" value="RMC1_N"/>
    <property type="match status" value="1"/>
</dbReference>
<gene>
    <name evidence="3" type="ORF">V9T40_014081</name>
</gene>
<dbReference type="AlphaFoldDB" id="A0AAN9TC24"/>